<feature type="domain" description="DUF8017" evidence="3">
    <location>
        <begin position="94"/>
        <end position="284"/>
    </location>
</feature>
<feature type="region of interest" description="Disordered" evidence="1">
    <location>
        <begin position="1"/>
        <end position="20"/>
    </location>
</feature>
<sequence>MTPPHSFPPPGPPPASYRQGQGRGVAAAVLSVAAVLVVGIVVLTVVMLRGALPSGLADLPGAGGAPAPSASASPSPTPVELSTPTADAPEALTDATVANWKGVAVPDYGIAYDVPQAWFAADPGVITGFEEPDPDAPFGYSPTVAMSGVAEFGARQGPCHTYPPGPGTSGISGEGEPADTAQTAPRVAEAWAVAAYGNDNGDPEVSLGEAVPFAANGLTGHQVTATVKVPEFECYPGEAQVRAVSFAAPQGGDVYHFVVYADASGDEGPNLADVDTMVSTLRPLA</sequence>
<evidence type="ECO:0000313" key="4">
    <source>
        <dbReference type="EMBL" id="MDA0562763.1"/>
    </source>
</evidence>
<feature type="compositionally biased region" description="Low complexity" evidence="1">
    <location>
        <begin position="61"/>
        <end position="74"/>
    </location>
</feature>
<gene>
    <name evidence="4" type="ORF">LG943_00180</name>
</gene>
<feature type="transmembrane region" description="Helical" evidence="2">
    <location>
        <begin position="25"/>
        <end position="48"/>
    </location>
</feature>
<dbReference type="Pfam" id="PF26056">
    <property type="entry name" value="DUF8017"/>
    <property type="match status" value="1"/>
</dbReference>
<accession>A0A9X3NGL4</accession>
<keyword evidence="5" id="KW-1185">Reference proteome</keyword>
<dbReference type="AlphaFoldDB" id="A0A9X3NGL4"/>
<comment type="caution">
    <text evidence="4">The sequence shown here is derived from an EMBL/GenBank/DDBJ whole genome shotgun (WGS) entry which is preliminary data.</text>
</comment>
<dbReference type="RefSeq" id="WP_270070060.1">
    <property type="nucleotide sequence ID" value="NZ_JAJAQC010000001.1"/>
</dbReference>
<protein>
    <recommendedName>
        <fullName evidence="3">DUF8017 domain-containing protein</fullName>
    </recommendedName>
</protein>
<evidence type="ECO:0000256" key="2">
    <source>
        <dbReference type="SAM" id="Phobius"/>
    </source>
</evidence>
<evidence type="ECO:0000313" key="5">
    <source>
        <dbReference type="Proteomes" id="UP001140076"/>
    </source>
</evidence>
<keyword evidence="2" id="KW-0812">Transmembrane</keyword>
<evidence type="ECO:0000256" key="1">
    <source>
        <dbReference type="SAM" id="MobiDB-lite"/>
    </source>
</evidence>
<evidence type="ECO:0000259" key="3">
    <source>
        <dbReference type="Pfam" id="PF26056"/>
    </source>
</evidence>
<keyword evidence="2" id="KW-1133">Transmembrane helix</keyword>
<dbReference type="Proteomes" id="UP001140076">
    <property type="component" value="Unassembled WGS sequence"/>
</dbReference>
<proteinExistence type="predicted"/>
<organism evidence="4 5">
    <name type="scientific">Streptomonospora mangrovi</name>
    <dbReference type="NCBI Taxonomy" id="2883123"/>
    <lineage>
        <taxon>Bacteria</taxon>
        <taxon>Bacillati</taxon>
        <taxon>Actinomycetota</taxon>
        <taxon>Actinomycetes</taxon>
        <taxon>Streptosporangiales</taxon>
        <taxon>Nocardiopsidaceae</taxon>
        <taxon>Streptomonospora</taxon>
    </lineage>
</organism>
<reference evidence="4" key="1">
    <citation type="submission" date="2021-10" db="EMBL/GenBank/DDBJ databases">
        <title>Streptomonospora sp. nov., isolated from mangrove soil.</title>
        <authorList>
            <person name="Chen X."/>
            <person name="Ge X."/>
            <person name="Liu W."/>
        </authorList>
    </citation>
    <scope>NUCLEOTIDE SEQUENCE</scope>
    <source>
        <strain evidence="4">S1-112</strain>
    </source>
</reference>
<keyword evidence="2" id="KW-0472">Membrane</keyword>
<feature type="compositionally biased region" description="Pro residues" evidence="1">
    <location>
        <begin position="1"/>
        <end position="15"/>
    </location>
</feature>
<feature type="region of interest" description="Disordered" evidence="1">
    <location>
        <begin position="61"/>
        <end position="85"/>
    </location>
</feature>
<name>A0A9X3NGL4_9ACTN</name>
<dbReference type="EMBL" id="JAJAQC010000001">
    <property type="protein sequence ID" value="MDA0562763.1"/>
    <property type="molecule type" value="Genomic_DNA"/>
</dbReference>
<dbReference type="InterPro" id="IPR058330">
    <property type="entry name" value="DUF8017"/>
</dbReference>